<dbReference type="Proteomes" id="UP001187192">
    <property type="component" value="Unassembled WGS sequence"/>
</dbReference>
<evidence type="ECO:0000256" key="1">
    <source>
        <dbReference type="ARBA" id="ARBA00023002"/>
    </source>
</evidence>
<dbReference type="PANTHER" id="PTHR43207">
    <property type="entry name" value="AROGENATE DEHYDROGENASE-RELATED"/>
    <property type="match status" value="1"/>
</dbReference>
<keyword evidence="4" id="KW-1185">Reference proteome</keyword>
<feature type="domain" description="Prephenate/arogenate dehydrogenase" evidence="2">
    <location>
        <begin position="390"/>
        <end position="669"/>
    </location>
</feature>
<evidence type="ECO:0000313" key="3">
    <source>
        <dbReference type="EMBL" id="GMN47340.1"/>
    </source>
</evidence>
<dbReference type="InterPro" id="IPR036291">
    <property type="entry name" value="NAD(P)-bd_dom_sf"/>
</dbReference>
<evidence type="ECO:0000313" key="4">
    <source>
        <dbReference type="Proteomes" id="UP001187192"/>
    </source>
</evidence>
<sequence>MLSLSPLHLSPPKPSSLPRTFLHIFSLPSPTPTFSLRRHRRHRRLEIRAIDAAQVYDYESKLAADFRSSTKLKIGIIGFGNFGQFLARAFVSQGHTVLAHSRSDHSRIARTLGISFFSDADDLCEQHPEVILLCTSIISTEIVLTSLPLQRLKRSTLIVDVLSVKEFPKNLLLNHLPSNFDLICMHPMFGPESARNGWNGLFCVYDKVRVGEEESRLLRCERFLGIFENEGCEMVEMSCALHDRFAAESQFITHTVGRVLERLNLESTPINTKGYETLLNLVENTSADSFDLYYGLFVYNKNSLEMLERLDLAFEALKKLLFGRLHDVVRGQLFGGQERLRSSREEYKHSSNGNGASLPSSSEATRSQNFLLPIDNKLQIFKRFDNNTKLKIAIIGFGNFGQFLAKTIVRQGHTVLAYSRSDYSEAAERLGVSYFSDVDDLCEEHPEVILLCTSILSTEKVLKSLPLQRLKRSTLFVDVLSVKEFPRNLFLKNLPQYFDILCTHPMFGPESGKNGWNSLIFVYDKVRIGNEDLRISRCERFLAIFAREGCEMVEMTCAEHDKYAAGSQFITHTMGRILEKLGLESTPINTKGYETLLSLVENTAGDSFDLYYGLFMYNVNAMEQLERLDLAFESLKKQLFGRLHGVLRKQLFETEDDQLQVLSEKPLLMLSENCTTVGSSSEALNIQQD</sequence>
<organism evidence="3 4">
    <name type="scientific">Ficus carica</name>
    <name type="common">Common fig</name>
    <dbReference type="NCBI Taxonomy" id="3494"/>
    <lineage>
        <taxon>Eukaryota</taxon>
        <taxon>Viridiplantae</taxon>
        <taxon>Streptophyta</taxon>
        <taxon>Embryophyta</taxon>
        <taxon>Tracheophyta</taxon>
        <taxon>Spermatophyta</taxon>
        <taxon>Magnoliopsida</taxon>
        <taxon>eudicotyledons</taxon>
        <taxon>Gunneridae</taxon>
        <taxon>Pentapetalae</taxon>
        <taxon>rosids</taxon>
        <taxon>fabids</taxon>
        <taxon>Rosales</taxon>
        <taxon>Moraceae</taxon>
        <taxon>Ficeae</taxon>
        <taxon>Ficus</taxon>
    </lineage>
</organism>
<dbReference type="GO" id="GO:0033730">
    <property type="term" value="F:arogenate dehydrogenase (NADP+) activity"/>
    <property type="evidence" value="ECO:0007669"/>
    <property type="project" value="InterPro"/>
</dbReference>
<evidence type="ECO:0000259" key="2">
    <source>
        <dbReference type="PROSITE" id="PS51176"/>
    </source>
</evidence>
<dbReference type="GO" id="GO:0004665">
    <property type="term" value="F:prephenate dehydrogenase (NADP+) activity"/>
    <property type="evidence" value="ECO:0007669"/>
    <property type="project" value="InterPro"/>
</dbReference>
<dbReference type="PANTHER" id="PTHR43207:SF8">
    <property type="entry name" value="AROGENATE DEHYDROGENASE 1, CHLOROPLASTIC"/>
    <property type="match status" value="1"/>
</dbReference>
<dbReference type="InterPro" id="IPR059064">
    <property type="entry name" value="TYRAAT2_C"/>
</dbReference>
<gene>
    <name evidence="3" type="ORF">TIFTF001_016508</name>
</gene>
<protein>
    <recommendedName>
        <fullName evidence="2">Prephenate/arogenate dehydrogenase domain-containing protein</fullName>
    </recommendedName>
</protein>
<dbReference type="InterPro" id="IPR003099">
    <property type="entry name" value="Prephen_DH"/>
</dbReference>
<dbReference type="GO" id="GO:0006571">
    <property type="term" value="P:tyrosine biosynthetic process"/>
    <property type="evidence" value="ECO:0007669"/>
    <property type="project" value="InterPro"/>
</dbReference>
<reference evidence="3" key="1">
    <citation type="submission" date="2023-07" db="EMBL/GenBank/DDBJ databases">
        <title>draft genome sequence of fig (Ficus carica).</title>
        <authorList>
            <person name="Takahashi T."/>
            <person name="Nishimura K."/>
        </authorList>
    </citation>
    <scope>NUCLEOTIDE SEQUENCE</scope>
</reference>
<dbReference type="InterPro" id="IPR028939">
    <property type="entry name" value="P5C_Rdtase_cat_N"/>
</dbReference>
<dbReference type="SUPFAM" id="SSF51735">
    <property type="entry name" value="NAD(P)-binding Rossmann-fold domains"/>
    <property type="match status" value="2"/>
</dbReference>
<keyword evidence="1" id="KW-0560">Oxidoreductase</keyword>
<dbReference type="InterPro" id="IPR045011">
    <property type="entry name" value="TYRAAT1/2"/>
</dbReference>
<comment type="caution">
    <text evidence="3">The sequence shown here is derived from an EMBL/GenBank/DDBJ whole genome shotgun (WGS) entry which is preliminary data.</text>
</comment>
<dbReference type="Pfam" id="PF26213">
    <property type="entry name" value="TYRAAT1_C"/>
    <property type="match status" value="2"/>
</dbReference>
<dbReference type="EMBL" id="BTGU01000025">
    <property type="protein sequence ID" value="GMN47340.1"/>
    <property type="molecule type" value="Genomic_DNA"/>
</dbReference>
<accession>A0AA88A8Z6</accession>
<feature type="domain" description="Prephenate/arogenate dehydrogenase" evidence="2">
    <location>
        <begin position="72"/>
        <end position="351"/>
    </location>
</feature>
<dbReference type="AlphaFoldDB" id="A0AA88A8Z6"/>
<dbReference type="PROSITE" id="PS51176">
    <property type="entry name" value="PDH_ADH"/>
    <property type="match status" value="2"/>
</dbReference>
<dbReference type="Gene3D" id="3.40.50.720">
    <property type="entry name" value="NAD(P)-binding Rossmann-like Domain"/>
    <property type="match status" value="2"/>
</dbReference>
<dbReference type="GO" id="GO:0008977">
    <property type="term" value="F:prephenate dehydrogenase (NAD+) activity"/>
    <property type="evidence" value="ECO:0007669"/>
    <property type="project" value="InterPro"/>
</dbReference>
<proteinExistence type="predicted"/>
<dbReference type="Pfam" id="PF03807">
    <property type="entry name" value="F420_oxidored"/>
    <property type="match status" value="2"/>
</dbReference>
<name>A0AA88A8Z6_FICCA</name>